<feature type="transmembrane region" description="Helical" evidence="1">
    <location>
        <begin position="364"/>
        <end position="389"/>
    </location>
</feature>
<dbReference type="EMBL" id="JADKNH010000009">
    <property type="protein sequence ID" value="MBF4694513.1"/>
    <property type="molecule type" value="Genomic_DNA"/>
</dbReference>
<feature type="transmembrane region" description="Helical" evidence="1">
    <location>
        <begin position="196"/>
        <end position="215"/>
    </location>
</feature>
<reference evidence="2 3" key="1">
    <citation type="submission" date="2020-11" db="EMBL/GenBank/DDBJ databases">
        <title>Fusibacter basophilias sp. nov.</title>
        <authorList>
            <person name="Qiu D."/>
        </authorList>
    </citation>
    <scope>NUCLEOTIDE SEQUENCE [LARGE SCALE GENOMIC DNA]</scope>
    <source>
        <strain evidence="2 3">Q10-2</strain>
    </source>
</reference>
<feature type="transmembrane region" description="Helical" evidence="1">
    <location>
        <begin position="72"/>
        <end position="92"/>
    </location>
</feature>
<dbReference type="RefSeq" id="WP_194702747.1">
    <property type="nucleotide sequence ID" value="NZ_JADKNH010000009.1"/>
</dbReference>
<name>A0ABR9ZVL7_9FIRM</name>
<accession>A0ABR9ZVL7</accession>
<gene>
    <name evidence="2" type="ORF">ISU02_15490</name>
</gene>
<comment type="caution">
    <text evidence="2">The sequence shown here is derived from an EMBL/GenBank/DDBJ whole genome shotgun (WGS) entry which is preliminary data.</text>
</comment>
<dbReference type="Proteomes" id="UP000614200">
    <property type="component" value="Unassembled WGS sequence"/>
</dbReference>
<protein>
    <submittedName>
        <fullName evidence="2">Uncharacterized protein</fullName>
    </submittedName>
</protein>
<feature type="transmembrane region" description="Helical" evidence="1">
    <location>
        <begin position="104"/>
        <end position="127"/>
    </location>
</feature>
<evidence type="ECO:0000256" key="1">
    <source>
        <dbReference type="SAM" id="Phobius"/>
    </source>
</evidence>
<feature type="transmembrane region" description="Helical" evidence="1">
    <location>
        <begin position="301"/>
        <end position="320"/>
    </location>
</feature>
<sequence length="400" mass="46619">MFLKKWGQKLYIECLIIFVFLSDLAARIPSIDQLNDWCTTPYVFTYQYGIHSRYLVGSLFNLLLNPISIKRLYFFILLSIIILIILFAYFLGQILRRAQSEYRTAALIFMALFWASPFSISFLFYWGNYGRLDLYLLISALLSLILIPVPKWRWFTPALLLIGMATHQVFIFTYCFIILGALFIEAVEKHFDLKSSLLLTVSLVVTSASFLYFQFYSSATDFINAEAVLKHFSAKSNIPVNQKMIEFEYFKTITDHLSEFVANGLWDRIYSGITILILLSPVIILLFKLWQVLYEKATCKWGYALLMCIPFTSMPAFMLTIDWGRWFSAVFITQFCLFFYMLYRKHSGAIYAFKKLQSFILKNRVLTVCLILYLTTLGKFEAAGLLTYANRIVMFVKTLF</sequence>
<keyword evidence="1" id="KW-0812">Transmembrane</keyword>
<proteinExistence type="predicted"/>
<organism evidence="2 3">
    <name type="scientific">Fusibacter ferrireducens</name>
    <dbReference type="NCBI Taxonomy" id="2785058"/>
    <lineage>
        <taxon>Bacteria</taxon>
        <taxon>Bacillati</taxon>
        <taxon>Bacillota</taxon>
        <taxon>Clostridia</taxon>
        <taxon>Eubacteriales</taxon>
        <taxon>Eubacteriales Family XII. Incertae Sedis</taxon>
        <taxon>Fusibacter</taxon>
    </lineage>
</organism>
<feature type="transmembrane region" description="Helical" evidence="1">
    <location>
        <begin position="326"/>
        <end position="343"/>
    </location>
</feature>
<evidence type="ECO:0000313" key="3">
    <source>
        <dbReference type="Proteomes" id="UP000614200"/>
    </source>
</evidence>
<keyword evidence="3" id="KW-1185">Reference proteome</keyword>
<feature type="transmembrane region" description="Helical" evidence="1">
    <location>
        <begin position="269"/>
        <end position="289"/>
    </location>
</feature>
<feature type="transmembrane region" description="Helical" evidence="1">
    <location>
        <begin position="158"/>
        <end position="184"/>
    </location>
</feature>
<feature type="transmembrane region" description="Helical" evidence="1">
    <location>
        <begin position="134"/>
        <end position="152"/>
    </location>
</feature>
<evidence type="ECO:0000313" key="2">
    <source>
        <dbReference type="EMBL" id="MBF4694513.1"/>
    </source>
</evidence>
<keyword evidence="1" id="KW-0472">Membrane</keyword>
<keyword evidence="1" id="KW-1133">Transmembrane helix</keyword>